<name>A0ABS8AEK8_9BACT</name>
<proteinExistence type="predicted"/>
<comment type="caution">
    <text evidence="1">The sequence shown here is derived from an EMBL/GenBank/DDBJ whole genome shotgun (WGS) entry which is preliminary data.</text>
</comment>
<dbReference type="Proteomes" id="UP001165297">
    <property type="component" value="Unassembled WGS sequence"/>
</dbReference>
<dbReference type="PROSITE" id="PS51257">
    <property type="entry name" value="PROKAR_LIPOPROTEIN"/>
    <property type="match status" value="1"/>
</dbReference>
<evidence type="ECO:0000313" key="2">
    <source>
        <dbReference type="Proteomes" id="UP001165297"/>
    </source>
</evidence>
<organism evidence="1 2">
    <name type="scientific">Hymenobacter nitidus</name>
    <dbReference type="NCBI Taxonomy" id="2880929"/>
    <lineage>
        <taxon>Bacteria</taxon>
        <taxon>Pseudomonadati</taxon>
        <taxon>Bacteroidota</taxon>
        <taxon>Cytophagia</taxon>
        <taxon>Cytophagales</taxon>
        <taxon>Hymenobacteraceae</taxon>
        <taxon>Hymenobacter</taxon>
    </lineage>
</organism>
<gene>
    <name evidence="1" type="ORF">LGH70_07595</name>
</gene>
<protein>
    <submittedName>
        <fullName evidence="1">Uncharacterized protein</fullName>
    </submittedName>
</protein>
<dbReference type="RefSeq" id="WP_226184356.1">
    <property type="nucleotide sequence ID" value="NZ_JAJADQ010000003.1"/>
</dbReference>
<evidence type="ECO:0000313" key="1">
    <source>
        <dbReference type="EMBL" id="MCB2377439.1"/>
    </source>
</evidence>
<reference evidence="1" key="1">
    <citation type="submission" date="2021-10" db="EMBL/GenBank/DDBJ databases">
        <authorList>
            <person name="Dean J.D."/>
            <person name="Kim M.K."/>
            <person name="Newey C.N."/>
            <person name="Stoker T.S."/>
            <person name="Thompson D.W."/>
            <person name="Grose J.H."/>
        </authorList>
    </citation>
    <scope>NUCLEOTIDE SEQUENCE</scope>
    <source>
        <strain evidence="1">BT635</strain>
    </source>
</reference>
<sequence>MNSPNKVKLGLYIVAVLAMSCSPDAPVREQPAATVVPPDPGPIDDHTLAYIDSLQQAVTQHQSLAALQKLDSMACISEGYVTEAVDEAAAIIWDQQFTFLLDYLYQHPGSLLRPQLIWGQSTRLATANERQAALTTFKATALDSARRAGLSTAEMVFLQKILSEVNPALLD</sequence>
<keyword evidence="2" id="KW-1185">Reference proteome</keyword>
<accession>A0ABS8AEK8</accession>
<dbReference type="EMBL" id="JAJADQ010000003">
    <property type="protein sequence ID" value="MCB2377439.1"/>
    <property type="molecule type" value="Genomic_DNA"/>
</dbReference>